<reference evidence="1 2" key="1">
    <citation type="journal article" date="2010" name="Stand. Genomic Sci.">
        <title>Complete genome sequence of Haliangium ochraceum type strain (SMP-2).</title>
        <authorList>
            <consortium name="US DOE Joint Genome Institute (JGI-PGF)"/>
            <person name="Ivanova N."/>
            <person name="Daum C."/>
            <person name="Lang E."/>
            <person name="Abt B."/>
            <person name="Kopitz M."/>
            <person name="Saunders E."/>
            <person name="Lapidus A."/>
            <person name="Lucas S."/>
            <person name="Glavina Del Rio T."/>
            <person name="Nolan M."/>
            <person name="Tice H."/>
            <person name="Copeland A."/>
            <person name="Cheng J.F."/>
            <person name="Chen F."/>
            <person name="Bruce D."/>
            <person name="Goodwin L."/>
            <person name="Pitluck S."/>
            <person name="Mavromatis K."/>
            <person name="Pati A."/>
            <person name="Mikhailova N."/>
            <person name="Chen A."/>
            <person name="Palaniappan K."/>
            <person name="Land M."/>
            <person name="Hauser L."/>
            <person name="Chang Y.J."/>
            <person name="Jeffries C.D."/>
            <person name="Detter J.C."/>
            <person name="Brettin T."/>
            <person name="Rohde M."/>
            <person name="Goker M."/>
            <person name="Bristow J."/>
            <person name="Markowitz V."/>
            <person name="Eisen J.A."/>
            <person name="Hugenholtz P."/>
            <person name="Kyrpides N.C."/>
            <person name="Klenk H.P."/>
        </authorList>
    </citation>
    <scope>NUCLEOTIDE SEQUENCE [LARGE SCALE GENOMIC DNA]</scope>
    <source>
        <strain evidence="2">DSM 14365 / CIP 107738 / JCM 11303 / AJ 13395 / SMP-2</strain>
    </source>
</reference>
<accession>D0LH93</accession>
<protein>
    <submittedName>
        <fullName evidence="1">Uncharacterized protein</fullName>
    </submittedName>
</protein>
<keyword evidence="2" id="KW-1185">Reference proteome</keyword>
<dbReference type="KEGG" id="hoh:Hoch_5761"/>
<proteinExistence type="predicted"/>
<gene>
    <name evidence="1" type="ordered locus">Hoch_5761</name>
</gene>
<dbReference type="eggNOG" id="ENOG5033CPQ">
    <property type="taxonomic scope" value="Bacteria"/>
</dbReference>
<dbReference type="AlphaFoldDB" id="D0LH93"/>
<dbReference type="EMBL" id="CP001804">
    <property type="protein sequence ID" value="ACY18238.1"/>
    <property type="molecule type" value="Genomic_DNA"/>
</dbReference>
<evidence type="ECO:0000313" key="2">
    <source>
        <dbReference type="Proteomes" id="UP000001880"/>
    </source>
</evidence>
<evidence type="ECO:0000313" key="1">
    <source>
        <dbReference type="EMBL" id="ACY18238.1"/>
    </source>
</evidence>
<name>D0LH93_HALO1</name>
<dbReference type="OrthoDB" id="8925993at2"/>
<sequence length="146" mass="17099">MSEIATPRAIDEYSLEQHAGPYASWPLRSRLLHRGRPCGAALTGYVLEAQYRVGERCVLITSMDCPFEESYTIALLDERHRVLGQRRVSWTLLMDVAPEGARLRLRFTDRVLLLSVTPRRTLRGRGTHLRLERRELLEGERWWQRR</sequence>
<dbReference type="HOGENOM" id="CLU_1774837_0_0_7"/>
<organism evidence="1 2">
    <name type="scientific">Haliangium ochraceum (strain DSM 14365 / JCM 11303 / SMP-2)</name>
    <dbReference type="NCBI Taxonomy" id="502025"/>
    <lineage>
        <taxon>Bacteria</taxon>
        <taxon>Pseudomonadati</taxon>
        <taxon>Myxococcota</taxon>
        <taxon>Polyangia</taxon>
        <taxon>Haliangiales</taxon>
        <taxon>Kofleriaceae</taxon>
        <taxon>Haliangium</taxon>
    </lineage>
</organism>
<dbReference type="RefSeq" id="WP_012830830.1">
    <property type="nucleotide sequence ID" value="NC_013440.1"/>
</dbReference>
<dbReference type="STRING" id="502025.Hoch_5761"/>
<dbReference type="Proteomes" id="UP000001880">
    <property type="component" value="Chromosome"/>
</dbReference>